<dbReference type="PROSITE" id="PS51257">
    <property type="entry name" value="PROKAR_LIPOPROTEIN"/>
    <property type="match status" value="1"/>
</dbReference>
<evidence type="ECO:0008006" key="4">
    <source>
        <dbReference type="Google" id="ProtNLM"/>
    </source>
</evidence>
<dbReference type="EMBL" id="AP023356">
    <property type="protein sequence ID" value="BCJ41034.1"/>
    <property type="molecule type" value="Genomic_DNA"/>
</dbReference>
<feature type="signal peptide" evidence="1">
    <location>
        <begin position="1"/>
        <end position="21"/>
    </location>
</feature>
<evidence type="ECO:0000313" key="2">
    <source>
        <dbReference type="EMBL" id="BCJ41034.1"/>
    </source>
</evidence>
<gene>
    <name evidence="2" type="ORF">Aiant_16910</name>
</gene>
<dbReference type="RefSeq" id="WP_189332588.1">
    <property type="nucleotide sequence ID" value="NZ_AP023356.1"/>
</dbReference>
<keyword evidence="3" id="KW-1185">Reference proteome</keyword>
<organism evidence="2 3">
    <name type="scientific">Actinoplanes ianthinogenes</name>
    <dbReference type="NCBI Taxonomy" id="122358"/>
    <lineage>
        <taxon>Bacteria</taxon>
        <taxon>Bacillati</taxon>
        <taxon>Actinomycetota</taxon>
        <taxon>Actinomycetes</taxon>
        <taxon>Micromonosporales</taxon>
        <taxon>Micromonosporaceae</taxon>
        <taxon>Actinoplanes</taxon>
    </lineage>
</organism>
<keyword evidence="1" id="KW-0732">Signal</keyword>
<evidence type="ECO:0000313" key="3">
    <source>
        <dbReference type="Proteomes" id="UP000676967"/>
    </source>
</evidence>
<evidence type="ECO:0000256" key="1">
    <source>
        <dbReference type="SAM" id="SignalP"/>
    </source>
</evidence>
<sequence>MAAVRARLVPVLVAAALLAAAGGCGGEAPDPRERLAVCLTPTAERPAGKQVRIEFRTAGKMVAGGSIPVGNVFHAPIPAGADIEVYVDGSLVGDSGSAHVAGEALYLRGEGCPEIPDVDDDVE</sequence>
<feature type="chain" id="PRO_5045035587" description="Lipoprotein" evidence="1">
    <location>
        <begin position="22"/>
        <end position="123"/>
    </location>
</feature>
<reference evidence="2 3" key="1">
    <citation type="submission" date="2020-08" db="EMBL/GenBank/DDBJ databases">
        <title>Whole genome shotgun sequence of Actinoplanes ianthinogenes NBRC 13996.</title>
        <authorList>
            <person name="Komaki H."/>
            <person name="Tamura T."/>
        </authorList>
    </citation>
    <scope>NUCLEOTIDE SEQUENCE [LARGE SCALE GENOMIC DNA]</scope>
    <source>
        <strain evidence="2 3">NBRC 13996</strain>
    </source>
</reference>
<accession>A0ABM7LPA4</accession>
<dbReference type="Proteomes" id="UP000676967">
    <property type="component" value="Chromosome"/>
</dbReference>
<name>A0ABM7LPA4_9ACTN</name>
<protein>
    <recommendedName>
        <fullName evidence="4">Lipoprotein</fullName>
    </recommendedName>
</protein>
<proteinExistence type="predicted"/>